<dbReference type="EMBL" id="JANRMS010001056">
    <property type="protein sequence ID" value="KAJ3531495.1"/>
    <property type="molecule type" value="Genomic_DNA"/>
</dbReference>
<sequence length="130" mass="15218">MNYANMIEDKHLKKTFIIATVCSTLVGTFTSSLGLYERIKQTRKQQKRDISQDDEIKKLKEQVERSEKREKEIERSLDKTKDDVEASFQKSGALISREYEDGYERLGYCDAADRHQRPPRRPLPRPPARS</sequence>
<evidence type="ECO:0000313" key="1">
    <source>
        <dbReference type="EMBL" id="KAJ3531495.1"/>
    </source>
</evidence>
<evidence type="ECO:0000313" key="2">
    <source>
        <dbReference type="Proteomes" id="UP001148629"/>
    </source>
</evidence>
<keyword evidence="2" id="KW-1185">Reference proteome</keyword>
<dbReference type="Proteomes" id="UP001148629">
    <property type="component" value="Unassembled WGS sequence"/>
</dbReference>
<comment type="caution">
    <text evidence="1">The sequence shown here is derived from an EMBL/GenBank/DDBJ whole genome shotgun (WGS) entry which is preliminary data.</text>
</comment>
<accession>A0ACC1S4C2</accession>
<proteinExistence type="predicted"/>
<gene>
    <name evidence="1" type="ORF">NM208_g8851</name>
</gene>
<organism evidence="1 2">
    <name type="scientific">Fusarium decemcellulare</name>
    <dbReference type="NCBI Taxonomy" id="57161"/>
    <lineage>
        <taxon>Eukaryota</taxon>
        <taxon>Fungi</taxon>
        <taxon>Dikarya</taxon>
        <taxon>Ascomycota</taxon>
        <taxon>Pezizomycotina</taxon>
        <taxon>Sordariomycetes</taxon>
        <taxon>Hypocreomycetidae</taxon>
        <taxon>Hypocreales</taxon>
        <taxon>Nectriaceae</taxon>
        <taxon>Fusarium</taxon>
        <taxon>Fusarium decemcellulare species complex</taxon>
    </lineage>
</organism>
<protein>
    <submittedName>
        <fullName evidence="1">Uncharacterized protein</fullName>
    </submittedName>
</protein>
<reference evidence="1" key="1">
    <citation type="submission" date="2022-08" db="EMBL/GenBank/DDBJ databases">
        <title>Genome Sequence of Fusarium decemcellulare.</title>
        <authorList>
            <person name="Buettner E."/>
        </authorList>
    </citation>
    <scope>NUCLEOTIDE SEQUENCE</scope>
    <source>
        <strain evidence="1">Babe19</strain>
    </source>
</reference>
<name>A0ACC1S4C2_9HYPO</name>